<name>A0ABP6KDG2_9ACTN</name>
<evidence type="ECO:0000313" key="3">
    <source>
        <dbReference type="EMBL" id="GAA2996264.1"/>
    </source>
</evidence>
<dbReference type="PANTHER" id="PTHR33606:SF3">
    <property type="entry name" value="PROTEIN YCII"/>
    <property type="match status" value="1"/>
</dbReference>
<dbReference type="Gene3D" id="3.30.70.1060">
    <property type="entry name" value="Dimeric alpha+beta barrel"/>
    <property type="match status" value="1"/>
</dbReference>
<organism evidence="3 4">
    <name type="scientific">Streptosporangium longisporum</name>
    <dbReference type="NCBI Taxonomy" id="46187"/>
    <lineage>
        <taxon>Bacteria</taxon>
        <taxon>Bacillati</taxon>
        <taxon>Actinomycetota</taxon>
        <taxon>Actinomycetes</taxon>
        <taxon>Streptosporangiales</taxon>
        <taxon>Streptosporangiaceae</taxon>
        <taxon>Streptosporangium</taxon>
    </lineage>
</organism>
<dbReference type="RefSeq" id="WP_344890500.1">
    <property type="nucleotide sequence ID" value="NZ_BAAAWD010000006.1"/>
</dbReference>
<evidence type="ECO:0000259" key="2">
    <source>
        <dbReference type="Pfam" id="PF03795"/>
    </source>
</evidence>
<dbReference type="SUPFAM" id="SSF54909">
    <property type="entry name" value="Dimeric alpha+beta barrel"/>
    <property type="match status" value="1"/>
</dbReference>
<sequence length="184" mass="20217">MEYFVYGRDRPGAFDLKMSLNDDHWSFMDGYGRLLIARGPTLSGDGDDAESTGSLHIVDLPDAEAARRFAHEEPYYRAGVFESVLLCRFRTPQGRTMWDFTEAVDGYGRFLVITTGDSAPVPVPSKHMIVYGELLTLDGEARLGRAAMVEAPDPQAAAAMLPAGDGRTEVHFWRFGGRPPSATA</sequence>
<gene>
    <name evidence="3" type="ORF">GCM10017559_15970</name>
</gene>
<dbReference type="EMBL" id="BAAAWD010000006">
    <property type="protein sequence ID" value="GAA2996264.1"/>
    <property type="molecule type" value="Genomic_DNA"/>
</dbReference>
<dbReference type="InterPro" id="IPR011008">
    <property type="entry name" value="Dimeric_a/b-barrel"/>
</dbReference>
<evidence type="ECO:0000313" key="4">
    <source>
        <dbReference type="Proteomes" id="UP001499930"/>
    </source>
</evidence>
<evidence type="ECO:0000256" key="1">
    <source>
        <dbReference type="ARBA" id="ARBA00007689"/>
    </source>
</evidence>
<dbReference type="Pfam" id="PF03795">
    <property type="entry name" value="YCII"/>
    <property type="match status" value="1"/>
</dbReference>
<feature type="domain" description="YCII-related" evidence="2">
    <location>
        <begin position="1"/>
        <end position="89"/>
    </location>
</feature>
<protein>
    <submittedName>
        <fullName evidence="3">YciI family protein</fullName>
    </submittedName>
</protein>
<dbReference type="InterPro" id="IPR051807">
    <property type="entry name" value="Sec-metab_biosynth-assoc"/>
</dbReference>
<keyword evidence="4" id="KW-1185">Reference proteome</keyword>
<comment type="caution">
    <text evidence="3">The sequence shown here is derived from an EMBL/GenBank/DDBJ whole genome shotgun (WGS) entry which is preliminary data.</text>
</comment>
<dbReference type="InterPro" id="IPR005545">
    <property type="entry name" value="YCII"/>
</dbReference>
<comment type="similarity">
    <text evidence="1">Belongs to the YciI family.</text>
</comment>
<dbReference type="Proteomes" id="UP001499930">
    <property type="component" value="Unassembled WGS sequence"/>
</dbReference>
<proteinExistence type="inferred from homology"/>
<reference evidence="4" key="1">
    <citation type="journal article" date="2019" name="Int. J. Syst. Evol. Microbiol.">
        <title>The Global Catalogue of Microorganisms (GCM) 10K type strain sequencing project: providing services to taxonomists for standard genome sequencing and annotation.</title>
        <authorList>
            <consortium name="The Broad Institute Genomics Platform"/>
            <consortium name="The Broad Institute Genome Sequencing Center for Infectious Disease"/>
            <person name="Wu L."/>
            <person name="Ma J."/>
        </authorList>
    </citation>
    <scope>NUCLEOTIDE SEQUENCE [LARGE SCALE GENOMIC DNA]</scope>
    <source>
        <strain evidence="4">JCM 3106</strain>
    </source>
</reference>
<dbReference type="PANTHER" id="PTHR33606">
    <property type="entry name" value="PROTEIN YCII"/>
    <property type="match status" value="1"/>
</dbReference>
<accession>A0ABP6KDG2</accession>